<protein>
    <submittedName>
        <fullName evidence="1">Uncharacterized protein</fullName>
    </submittedName>
</protein>
<reference evidence="1 2" key="1">
    <citation type="submission" date="2022-10" db="EMBL/GenBank/DDBJ databases">
        <title>Draft genome assembly of moderately radiation resistant bacterium Metabacillus halosaccharovorans.</title>
        <authorList>
            <person name="Pal S."/>
            <person name="Gopinathan A."/>
        </authorList>
    </citation>
    <scope>NUCLEOTIDE SEQUENCE [LARGE SCALE GENOMIC DNA]</scope>
    <source>
        <strain evidence="1 2">VITHBRA001</strain>
    </source>
</reference>
<name>A0ABT3DCE3_9BACI</name>
<evidence type="ECO:0000313" key="2">
    <source>
        <dbReference type="Proteomes" id="UP001526147"/>
    </source>
</evidence>
<dbReference type="RefSeq" id="WP_264141636.1">
    <property type="nucleotide sequence ID" value="NZ_JAOYEY010000023.1"/>
</dbReference>
<proteinExistence type="predicted"/>
<dbReference type="EMBL" id="JAOYEY010000023">
    <property type="protein sequence ID" value="MCV9884718.1"/>
    <property type="molecule type" value="Genomic_DNA"/>
</dbReference>
<keyword evidence="2" id="KW-1185">Reference proteome</keyword>
<evidence type="ECO:0000313" key="1">
    <source>
        <dbReference type="EMBL" id="MCV9884718.1"/>
    </source>
</evidence>
<gene>
    <name evidence="1" type="ORF">OIH86_03565</name>
</gene>
<accession>A0ABT3DCE3</accession>
<sequence length="48" mass="5753">MVKLKVGDKVEAIQDFYFYDEFYQKGTLFVIDESQVNHNFEKFVTKVN</sequence>
<dbReference type="Proteomes" id="UP001526147">
    <property type="component" value="Unassembled WGS sequence"/>
</dbReference>
<organism evidence="1 2">
    <name type="scientific">Metabacillus halosaccharovorans</name>
    <dbReference type="NCBI Taxonomy" id="930124"/>
    <lineage>
        <taxon>Bacteria</taxon>
        <taxon>Bacillati</taxon>
        <taxon>Bacillota</taxon>
        <taxon>Bacilli</taxon>
        <taxon>Bacillales</taxon>
        <taxon>Bacillaceae</taxon>
        <taxon>Metabacillus</taxon>
    </lineage>
</organism>
<comment type="caution">
    <text evidence="1">The sequence shown here is derived from an EMBL/GenBank/DDBJ whole genome shotgun (WGS) entry which is preliminary data.</text>
</comment>